<dbReference type="Gene3D" id="2.60.120.10">
    <property type="entry name" value="Jelly Rolls"/>
    <property type="match status" value="1"/>
</dbReference>
<feature type="transmembrane region" description="Helical" evidence="10">
    <location>
        <begin position="369"/>
        <end position="390"/>
    </location>
</feature>
<evidence type="ECO:0000256" key="9">
    <source>
        <dbReference type="ARBA" id="ARBA00023201"/>
    </source>
</evidence>
<evidence type="ECO:0000256" key="4">
    <source>
        <dbReference type="ARBA" id="ARBA00022692"/>
    </source>
</evidence>
<feature type="transmembrane region" description="Helical" evidence="10">
    <location>
        <begin position="105"/>
        <end position="126"/>
    </location>
</feature>
<dbReference type="PANTHER" id="PTHR10110">
    <property type="entry name" value="SODIUM/HYDROGEN EXCHANGER"/>
    <property type="match status" value="1"/>
</dbReference>
<feature type="transmembrane region" description="Helical" evidence="10">
    <location>
        <begin position="303"/>
        <end position="321"/>
    </location>
</feature>
<dbReference type="OrthoDB" id="9809206at2"/>
<keyword evidence="2" id="KW-0813">Transport</keyword>
<dbReference type="SUPFAM" id="SSF51206">
    <property type="entry name" value="cAMP-binding domain-like"/>
    <property type="match status" value="1"/>
</dbReference>
<dbReference type="Proteomes" id="UP000190092">
    <property type="component" value="Unassembled WGS sequence"/>
</dbReference>
<keyword evidence="5 10" id="KW-1133">Transmembrane helix</keyword>
<dbReference type="Pfam" id="PF00999">
    <property type="entry name" value="Na_H_Exchanger"/>
    <property type="match status" value="1"/>
</dbReference>
<keyword evidence="13" id="KW-1185">Reference proteome</keyword>
<dbReference type="STRING" id="225324.SAMN02745126_01070"/>
<dbReference type="Gene3D" id="6.10.140.1330">
    <property type="match status" value="1"/>
</dbReference>
<keyword evidence="3" id="KW-1003">Cell membrane</keyword>
<dbReference type="GO" id="GO:0015385">
    <property type="term" value="F:sodium:proton antiporter activity"/>
    <property type="evidence" value="ECO:0007669"/>
    <property type="project" value="InterPro"/>
</dbReference>
<gene>
    <name evidence="12" type="ORF">SAMN02745126_01070</name>
</gene>
<dbReference type="AlphaFoldDB" id="A0A1T4KNW5"/>
<feature type="transmembrane region" description="Helical" evidence="10">
    <location>
        <begin position="32"/>
        <end position="52"/>
    </location>
</feature>
<dbReference type="PANTHER" id="PTHR10110:SF86">
    <property type="entry name" value="SODIUM_HYDROGEN EXCHANGER 7"/>
    <property type="match status" value="1"/>
</dbReference>
<evidence type="ECO:0000256" key="10">
    <source>
        <dbReference type="SAM" id="Phobius"/>
    </source>
</evidence>
<feature type="transmembrane region" description="Helical" evidence="10">
    <location>
        <begin position="72"/>
        <end position="93"/>
    </location>
</feature>
<feature type="transmembrane region" description="Helical" evidence="10">
    <location>
        <begin position="205"/>
        <end position="230"/>
    </location>
</feature>
<sequence length="836" mass="91555">MSDVIFTILAIAMLLTIVSLLVPLAERLRLPHTVLLAVAGLGLGLWTSWISAHADFDGLLRDAVRGLQHMELGTDLFLLLFLPPLLFTAGLTIDVRRLIDEMSAVLLLAIVAVLVCIVGVAGVVHLATGSDILVCLLVGTIVSTTDPAAVIGIFRDVGAPKRLSILAEGESLLNDAVAIASFGFIMELLVSRFSPELGTAPLAEATAPILAVVEDFLGGVVFGFVLARVAMVILPRLGESDTAISSVTVSLAYLSYIVADHYLGVSGVVAVVVAALTVAAYGPTHLHPRQWTALRQIWRQLDFWSNCLIFVLASMVAAQFLPQITWLYVWGLLAVVVGAMLARTLVVFGMLPLLELLRLVQPVDRHYKAILVWGGLRGAVTIVLAMVVAADTRLPAGVREFTAELATLFVLFTLLVNATTLGLLMRAMGLNKLSRLEVALRDRVLALSRVNVQRQLRQIIREHNERVVGLDVDPASAGDAEIESPPAELALQLDERVMVGLLTLCTQEKELYLDLFEQQTLSRRMVAILSARADRLIDAVRDRGAEGYLEVVQSFTRPHFSFRLGLWLQRRFAFDGLLKEWLADRFEVLMVSQDVLAELAAFNLNSVADLLGADAEARLDAMVKDRQELVARSLKALSLQYPGYAESIRDRQLERAAIRFEAAEYARRLQESIISREVYADLRRQLNARRKGVARRPTLDLGLELAGMIARVPLFAALDGAAVREVSRRLRPLVAMPGEKIVAKGGPPDAMYFIAAGEVEVHVGEITVTLKEGDFFGEMGLLESRPRNADVFASGYCHLLVLYRKDFNELLEERPNVRAEIEAVAARRMSEAPAAS</sequence>
<evidence type="ECO:0000256" key="5">
    <source>
        <dbReference type="ARBA" id="ARBA00022989"/>
    </source>
</evidence>
<dbReference type="InterPro" id="IPR018490">
    <property type="entry name" value="cNMP-bd_dom_sf"/>
</dbReference>
<dbReference type="Pfam" id="PF00027">
    <property type="entry name" value="cNMP_binding"/>
    <property type="match status" value="1"/>
</dbReference>
<feature type="transmembrane region" description="Helical" evidence="10">
    <location>
        <begin position="6"/>
        <end position="25"/>
    </location>
</feature>
<protein>
    <submittedName>
        <fullName evidence="12">Monovalent cation:H+ antiporter, CPA1 family</fullName>
    </submittedName>
</protein>
<evidence type="ECO:0000313" key="13">
    <source>
        <dbReference type="Proteomes" id="UP000190092"/>
    </source>
</evidence>
<evidence type="ECO:0000313" key="12">
    <source>
        <dbReference type="EMBL" id="SJZ44048.1"/>
    </source>
</evidence>
<evidence type="ECO:0000256" key="6">
    <source>
        <dbReference type="ARBA" id="ARBA00023053"/>
    </source>
</evidence>
<keyword evidence="7" id="KW-0406">Ion transport</keyword>
<evidence type="ECO:0000256" key="2">
    <source>
        <dbReference type="ARBA" id="ARBA00022448"/>
    </source>
</evidence>
<feature type="domain" description="Cyclic nucleotide-binding" evidence="11">
    <location>
        <begin position="714"/>
        <end position="828"/>
    </location>
</feature>
<accession>A0A1T4KNW5</accession>
<feature type="transmembrane region" description="Helical" evidence="10">
    <location>
        <begin position="327"/>
        <end position="357"/>
    </location>
</feature>
<evidence type="ECO:0000256" key="3">
    <source>
        <dbReference type="ARBA" id="ARBA00022475"/>
    </source>
</evidence>
<feature type="transmembrane region" description="Helical" evidence="10">
    <location>
        <begin position="265"/>
        <end position="282"/>
    </location>
</feature>
<evidence type="ECO:0000256" key="8">
    <source>
        <dbReference type="ARBA" id="ARBA00023136"/>
    </source>
</evidence>
<feature type="transmembrane region" description="Helical" evidence="10">
    <location>
        <begin position="405"/>
        <end position="425"/>
    </location>
</feature>
<dbReference type="PROSITE" id="PS50042">
    <property type="entry name" value="CNMP_BINDING_3"/>
    <property type="match status" value="1"/>
</dbReference>
<reference evidence="13" key="1">
    <citation type="submission" date="2017-02" db="EMBL/GenBank/DDBJ databases">
        <authorList>
            <person name="Varghese N."/>
            <person name="Submissions S."/>
        </authorList>
    </citation>
    <scope>NUCLEOTIDE SEQUENCE [LARGE SCALE GENOMIC DNA]</scope>
    <source>
        <strain evidence="13">ATCC 27094</strain>
    </source>
</reference>
<dbReference type="GO" id="GO:0051453">
    <property type="term" value="P:regulation of intracellular pH"/>
    <property type="evidence" value="ECO:0007669"/>
    <property type="project" value="TreeGrafter"/>
</dbReference>
<proteinExistence type="predicted"/>
<dbReference type="InterPro" id="IPR006153">
    <property type="entry name" value="Cation/H_exchanger_TM"/>
</dbReference>
<dbReference type="GO" id="GO:0005886">
    <property type="term" value="C:plasma membrane"/>
    <property type="evidence" value="ECO:0007669"/>
    <property type="project" value="UniProtKB-SubCell"/>
</dbReference>
<feature type="transmembrane region" description="Helical" evidence="10">
    <location>
        <begin position="175"/>
        <end position="193"/>
    </location>
</feature>
<dbReference type="GO" id="GO:0098719">
    <property type="term" value="P:sodium ion import across plasma membrane"/>
    <property type="evidence" value="ECO:0007669"/>
    <property type="project" value="TreeGrafter"/>
</dbReference>
<evidence type="ECO:0000259" key="11">
    <source>
        <dbReference type="PROSITE" id="PS50042"/>
    </source>
</evidence>
<dbReference type="GO" id="GO:0015386">
    <property type="term" value="F:potassium:proton antiporter activity"/>
    <property type="evidence" value="ECO:0007669"/>
    <property type="project" value="TreeGrafter"/>
</dbReference>
<keyword evidence="8 10" id="KW-0472">Membrane</keyword>
<evidence type="ECO:0000256" key="1">
    <source>
        <dbReference type="ARBA" id="ARBA00004651"/>
    </source>
</evidence>
<evidence type="ECO:0000256" key="7">
    <source>
        <dbReference type="ARBA" id="ARBA00023065"/>
    </source>
</evidence>
<dbReference type="CDD" id="cd00038">
    <property type="entry name" value="CAP_ED"/>
    <property type="match status" value="1"/>
</dbReference>
<comment type="subcellular location">
    <subcellularLocation>
        <location evidence="1">Cell membrane</location>
        <topology evidence="1">Multi-pass membrane protein</topology>
    </subcellularLocation>
</comment>
<feature type="transmembrane region" description="Helical" evidence="10">
    <location>
        <begin position="132"/>
        <end position="154"/>
    </location>
</feature>
<name>A0A1T4KNW5_9HYPH</name>
<dbReference type="SMART" id="SM00100">
    <property type="entry name" value="cNMP"/>
    <property type="match status" value="1"/>
</dbReference>
<keyword evidence="9" id="KW-0739">Sodium transport</keyword>
<dbReference type="RefSeq" id="WP_085932744.1">
    <property type="nucleotide sequence ID" value="NZ_FUWJ01000001.1"/>
</dbReference>
<dbReference type="EMBL" id="FUWJ01000001">
    <property type="protein sequence ID" value="SJZ44048.1"/>
    <property type="molecule type" value="Genomic_DNA"/>
</dbReference>
<dbReference type="InterPro" id="IPR000595">
    <property type="entry name" value="cNMP-bd_dom"/>
</dbReference>
<organism evidence="12 13">
    <name type="scientific">Enhydrobacter aerosaccus</name>
    <dbReference type="NCBI Taxonomy" id="225324"/>
    <lineage>
        <taxon>Bacteria</taxon>
        <taxon>Pseudomonadati</taxon>
        <taxon>Pseudomonadota</taxon>
        <taxon>Alphaproteobacteria</taxon>
        <taxon>Hyphomicrobiales</taxon>
        <taxon>Enhydrobacter</taxon>
    </lineage>
</organism>
<dbReference type="InterPro" id="IPR014710">
    <property type="entry name" value="RmlC-like_jellyroll"/>
</dbReference>
<keyword evidence="6" id="KW-0915">Sodium</keyword>
<keyword evidence="4 10" id="KW-0812">Transmembrane</keyword>
<dbReference type="InterPro" id="IPR018422">
    <property type="entry name" value="Cation/H_exchanger_CPA1"/>
</dbReference>